<dbReference type="RefSeq" id="WP_090539208.1">
    <property type="nucleotide sequence ID" value="NZ_FOYD01000006.1"/>
</dbReference>
<evidence type="ECO:0000313" key="2">
    <source>
        <dbReference type="Proteomes" id="UP000242815"/>
    </source>
</evidence>
<organism evidence="1 2">
    <name type="scientific">Halopseudomonas formosensis</name>
    <dbReference type="NCBI Taxonomy" id="1002526"/>
    <lineage>
        <taxon>Bacteria</taxon>
        <taxon>Pseudomonadati</taxon>
        <taxon>Pseudomonadota</taxon>
        <taxon>Gammaproteobacteria</taxon>
        <taxon>Pseudomonadales</taxon>
        <taxon>Pseudomonadaceae</taxon>
        <taxon>Halopseudomonas</taxon>
    </lineage>
</organism>
<dbReference type="STRING" id="1002526.SAMN05216578_106137"/>
<name>A0A1I6BU67_9GAMM</name>
<accession>A0A1I6BU67</accession>
<dbReference type="Pfam" id="PF12276">
    <property type="entry name" value="DUF3617"/>
    <property type="match status" value="1"/>
</dbReference>
<dbReference type="Proteomes" id="UP000242815">
    <property type="component" value="Unassembled WGS sequence"/>
</dbReference>
<sequence length="195" mass="21882">MRGTLAILMLLIALDLQAENRLAPPPEAGLWRSESRLITDNEGSLRRMRSVQPGLTFSHVDYRILHETARRVAQPKIELVCLTPSQASELGSHHSLHNILQRKLPECDLSLQKVGRSTVQVRGDCQDPERFNGKMEGLVEFVSTHEIHASFLGRAPTPGQPESNSPSGLIIQQHEVHRWASPDCGQYEPHDRMAF</sequence>
<evidence type="ECO:0000313" key="1">
    <source>
        <dbReference type="EMBL" id="SFQ84469.1"/>
    </source>
</evidence>
<evidence type="ECO:0008006" key="3">
    <source>
        <dbReference type="Google" id="ProtNLM"/>
    </source>
</evidence>
<dbReference type="InterPro" id="IPR022061">
    <property type="entry name" value="DUF3617"/>
</dbReference>
<protein>
    <recommendedName>
        <fullName evidence="3">DUF3617 domain-containing protein</fullName>
    </recommendedName>
</protein>
<dbReference type="EMBL" id="FOYD01000006">
    <property type="protein sequence ID" value="SFQ84469.1"/>
    <property type="molecule type" value="Genomic_DNA"/>
</dbReference>
<proteinExistence type="predicted"/>
<dbReference type="OrthoDB" id="6873425at2"/>
<gene>
    <name evidence="1" type="ORF">SAMN05216578_106137</name>
</gene>
<dbReference type="AlphaFoldDB" id="A0A1I6BU67"/>
<reference evidence="1 2" key="1">
    <citation type="submission" date="2016-10" db="EMBL/GenBank/DDBJ databases">
        <authorList>
            <person name="de Groot N.N."/>
        </authorList>
    </citation>
    <scope>NUCLEOTIDE SEQUENCE [LARGE SCALE GENOMIC DNA]</scope>
    <source>
        <strain evidence="1 2">JCM 18415</strain>
    </source>
</reference>